<dbReference type="Pfam" id="PF00884">
    <property type="entry name" value="Sulfatase"/>
    <property type="match status" value="1"/>
</dbReference>
<reference evidence="10" key="1">
    <citation type="submission" date="2021-01" db="EMBL/GenBank/DDBJ databases">
        <title>Modified the classification status of verrucomicrobia.</title>
        <authorList>
            <person name="Feng X."/>
        </authorList>
    </citation>
    <scope>NUCLEOTIDE SEQUENCE</scope>
    <source>
        <strain evidence="10">KCTC 13126</strain>
    </source>
</reference>
<organism evidence="10 11">
    <name type="scientific">Pelagicoccus mobilis</name>
    <dbReference type="NCBI Taxonomy" id="415221"/>
    <lineage>
        <taxon>Bacteria</taxon>
        <taxon>Pseudomonadati</taxon>
        <taxon>Verrucomicrobiota</taxon>
        <taxon>Opitutia</taxon>
        <taxon>Puniceicoccales</taxon>
        <taxon>Pelagicoccaceae</taxon>
        <taxon>Pelagicoccus</taxon>
    </lineage>
</organism>
<dbReference type="InterPro" id="IPR000917">
    <property type="entry name" value="Sulfatase_N"/>
</dbReference>
<feature type="region of interest" description="Disordered" evidence="7">
    <location>
        <begin position="454"/>
        <end position="486"/>
    </location>
</feature>
<dbReference type="RefSeq" id="WP_200354014.1">
    <property type="nucleotide sequence ID" value="NZ_JAENIL010000004.1"/>
</dbReference>
<evidence type="ECO:0000256" key="7">
    <source>
        <dbReference type="SAM" id="MobiDB-lite"/>
    </source>
</evidence>
<dbReference type="CDD" id="cd16030">
    <property type="entry name" value="iduronate-2-sulfatase"/>
    <property type="match status" value="1"/>
</dbReference>
<keyword evidence="5" id="KW-0378">Hydrolase</keyword>
<keyword evidence="4 8" id="KW-0732">Signal</keyword>
<evidence type="ECO:0000256" key="6">
    <source>
        <dbReference type="ARBA" id="ARBA00022837"/>
    </source>
</evidence>
<evidence type="ECO:0000256" key="4">
    <source>
        <dbReference type="ARBA" id="ARBA00022729"/>
    </source>
</evidence>
<dbReference type="InterPro" id="IPR017850">
    <property type="entry name" value="Alkaline_phosphatase_core_sf"/>
</dbReference>
<dbReference type="GO" id="GO:0005737">
    <property type="term" value="C:cytoplasm"/>
    <property type="evidence" value="ECO:0007669"/>
    <property type="project" value="TreeGrafter"/>
</dbReference>
<keyword evidence="6" id="KW-0106">Calcium</keyword>
<comment type="caution">
    <text evidence="10">The sequence shown here is derived from an EMBL/GenBank/DDBJ whole genome shotgun (WGS) entry which is preliminary data.</text>
</comment>
<dbReference type="AlphaFoldDB" id="A0A934VN28"/>
<comment type="cofactor">
    <cofactor evidence="1">
        <name>Ca(2+)</name>
        <dbReference type="ChEBI" id="CHEBI:29108"/>
    </cofactor>
</comment>
<gene>
    <name evidence="10" type="ORF">JIN87_02895</name>
</gene>
<dbReference type="PANTHER" id="PTHR45953:SF1">
    <property type="entry name" value="IDURONATE 2-SULFATASE"/>
    <property type="match status" value="1"/>
</dbReference>
<dbReference type="InterPro" id="IPR035874">
    <property type="entry name" value="IDS"/>
</dbReference>
<keyword evidence="3" id="KW-0479">Metal-binding</keyword>
<name>A0A934VN28_9BACT</name>
<evidence type="ECO:0000256" key="8">
    <source>
        <dbReference type="SAM" id="SignalP"/>
    </source>
</evidence>
<evidence type="ECO:0000313" key="11">
    <source>
        <dbReference type="Proteomes" id="UP000617628"/>
    </source>
</evidence>
<evidence type="ECO:0000256" key="2">
    <source>
        <dbReference type="ARBA" id="ARBA00008779"/>
    </source>
</evidence>
<keyword evidence="11" id="KW-1185">Reference proteome</keyword>
<evidence type="ECO:0000256" key="1">
    <source>
        <dbReference type="ARBA" id="ARBA00001913"/>
    </source>
</evidence>
<dbReference type="Gene3D" id="3.40.720.10">
    <property type="entry name" value="Alkaline Phosphatase, subunit A"/>
    <property type="match status" value="1"/>
</dbReference>
<evidence type="ECO:0000256" key="5">
    <source>
        <dbReference type="ARBA" id="ARBA00022801"/>
    </source>
</evidence>
<evidence type="ECO:0000256" key="3">
    <source>
        <dbReference type="ARBA" id="ARBA00022723"/>
    </source>
</evidence>
<proteinExistence type="inferred from homology"/>
<sequence>MKSLFFAASMFATLSLSAGDKPNVLFIAIDDLNTTPGLFKGETKVDTPNIDALAKKGVYFTNAHCAAPACNPSRAAVMTGIAPSTSGVYTNQQDWRENNYLKNRDTLPDHFRNFGYKTMGGGKLYHSATLSVGGYTGYMDVDPWDEYFPNKERQMPWEVKPDQIPANSNKKFYGGRFDWAALDIEDDEMADAKVVNWASEQLSKEHDQPLFLAVGIYRPHIPWWTPKKYFDMHPIDEIEMPEIVENDLGDVPAAGQKMARRDWHKWLVDSDKWKDAVQGYYASVSFTDEMVGRLMKALDDGPLAENTVVVLWTDHGYHLGQKEHWEKFALWEQTTRVPFIIASPGKYKVGKACEQAVSLLDIFPTLNELCGIGEIDTLDGESLVPLLKKPKMDTGRAVVSTQKLNNHAVRSKDWRYIRYADGSEELYNQKRDPKNFTNLASNPEYDSIKKKLSEWLPEHNEAPHPTFNAQAAMNKKKAKKEKKNAK</sequence>
<dbReference type="EMBL" id="JAENIL010000004">
    <property type="protein sequence ID" value="MBK1875797.1"/>
    <property type="molecule type" value="Genomic_DNA"/>
</dbReference>
<feature type="signal peptide" evidence="8">
    <location>
        <begin position="1"/>
        <end position="18"/>
    </location>
</feature>
<evidence type="ECO:0000313" key="10">
    <source>
        <dbReference type="EMBL" id="MBK1875797.1"/>
    </source>
</evidence>
<feature type="compositionally biased region" description="Basic residues" evidence="7">
    <location>
        <begin position="474"/>
        <end position="486"/>
    </location>
</feature>
<feature type="chain" id="PRO_5037021501" evidence="8">
    <location>
        <begin position="19"/>
        <end position="486"/>
    </location>
</feature>
<dbReference type="SUPFAM" id="SSF53649">
    <property type="entry name" value="Alkaline phosphatase-like"/>
    <property type="match status" value="1"/>
</dbReference>
<dbReference type="PANTHER" id="PTHR45953">
    <property type="entry name" value="IDURONATE 2-SULFATASE"/>
    <property type="match status" value="1"/>
</dbReference>
<evidence type="ECO:0000259" key="9">
    <source>
        <dbReference type="Pfam" id="PF00884"/>
    </source>
</evidence>
<accession>A0A934VN28</accession>
<dbReference type="GO" id="GO:0004423">
    <property type="term" value="F:iduronate-2-sulfatase activity"/>
    <property type="evidence" value="ECO:0007669"/>
    <property type="project" value="InterPro"/>
</dbReference>
<protein>
    <submittedName>
        <fullName evidence="10">Sulfatase</fullName>
    </submittedName>
</protein>
<dbReference type="GO" id="GO:0046872">
    <property type="term" value="F:metal ion binding"/>
    <property type="evidence" value="ECO:0007669"/>
    <property type="project" value="UniProtKB-KW"/>
</dbReference>
<dbReference type="Proteomes" id="UP000617628">
    <property type="component" value="Unassembled WGS sequence"/>
</dbReference>
<comment type="similarity">
    <text evidence="2">Belongs to the sulfatase family.</text>
</comment>
<feature type="domain" description="Sulfatase N-terminal" evidence="9">
    <location>
        <begin position="22"/>
        <end position="372"/>
    </location>
</feature>